<dbReference type="InterPro" id="IPR002197">
    <property type="entry name" value="HTH_Fis"/>
</dbReference>
<evidence type="ECO:0000313" key="9">
    <source>
        <dbReference type="EMBL" id="BCO25359.1"/>
    </source>
</evidence>
<evidence type="ECO:0000256" key="5">
    <source>
        <dbReference type="ARBA" id="ARBA00023163"/>
    </source>
</evidence>
<dbReference type="SMART" id="SM00382">
    <property type="entry name" value="AAA"/>
    <property type="match status" value="1"/>
</dbReference>
<dbReference type="PROSITE" id="PS50110">
    <property type="entry name" value="RESPONSE_REGULATORY"/>
    <property type="match status" value="1"/>
</dbReference>
<dbReference type="InterPro" id="IPR002078">
    <property type="entry name" value="Sigma_54_int"/>
</dbReference>
<keyword evidence="6" id="KW-0597">Phosphoprotein</keyword>
<dbReference type="Gene3D" id="1.10.10.60">
    <property type="entry name" value="Homeodomain-like"/>
    <property type="match status" value="1"/>
</dbReference>
<feature type="domain" description="Sigma-54 factor interaction" evidence="7">
    <location>
        <begin position="132"/>
        <end position="360"/>
    </location>
</feature>
<evidence type="ECO:0000259" key="7">
    <source>
        <dbReference type="PROSITE" id="PS50045"/>
    </source>
</evidence>
<dbReference type="InterPro" id="IPR025662">
    <property type="entry name" value="Sigma_54_int_dom_ATP-bd_1"/>
</dbReference>
<dbReference type="InterPro" id="IPR025944">
    <property type="entry name" value="Sigma_54_int_dom_CS"/>
</dbReference>
<dbReference type="PANTHER" id="PTHR32071">
    <property type="entry name" value="TRANSCRIPTIONAL REGULATORY PROTEIN"/>
    <property type="match status" value="1"/>
</dbReference>
<evidence type="ECO:0000256" key="4">
    <source>
        <dbReference type="ARBA" id="ARBA00023125"/>
    </source>
</evidence>
<dbReference type="Gene3D" id="1.10.8.60">
    <property type="match status" value="1"/>
</dbReference>
<dbReference type="InterPro" id="IPR003593">
    <property type="entry name" value="AAA+_ATPase"/>
</dbReference>
<organism evidence="9 10">
    <name type="scientific">Rhodoferax lithotrophicus</name>
    <dbReference type="NCBI Taxonomy" id="2798804"/>
    <lineage>
        <taxon>Bacteria</taxon>
        <taxon>Pseudomonadati</taxon>
        <taxon>Pseudomonadota</taxon>
        <taxon>Betaproteobacteria</taxon>
        <taxon>Burkholderiales</taxon>
        <taxon>Comamonadaceae</taxon>
        <taxon>Rhodoferax</taxon>
    </lineage>
</organism>
<dbReference type="InterPro" id="IPR025943">
    <property type="entry name" value="Sigma_54_int_dom_ATP-bd_2"/>
</dbReference>
<evidence type="ECO:0000256" key="6">
    <source>
        <dbReference type="PROSITE-ProRule" id="PRU00169"/>
    </source>
</evidence>
<sequence length="445" mass="49238">MKPPSNRICLIEDDELMGESLSDRFGLEGFEHDWYRTGAEALAALRSLSYALVVSDIRLPDITGDVLFEQLLTEGQRLPPFIFITGHGEIDSAVNLLKKGARDYITKPFDLDALIDKMGDIISPVMETGMSGLGQSPAMRQIQTMLKRLASSTASVLITGESGVGKERVARALHDLTGQNKPFIAVNCGSLTESLLEAELFGYEKGAFTGAARTKKGVFEQADGGTLFLDEIGDTPPAMQVRLLRALQERSIVRVGGETLIPVNIRLVCATHQILQERVVSGVFREDLYYRINVVELRIPPLRERPEDILPLAHTLLAEIAATSDKSPPGFTAAAKHAIKAYPWPGNIRELKNSLERASLMCDGPLISHDILFERPAPVLFSQQDLAGSLRDYLGECERDFIVRALVACQWQIQLCADSLGISRKNLWEKMRRFGIDKENTIHLV</sequence>
<keyword evidence="10" id="KW-1185">Reference proteome</keyword>
<evidence type="ECO:0000259" key="8">
    <source>
        <dbReference type="PROSITE" id="PS50110"/>
    </source>
</evidence>
<dbReference type="Proteomes" id="UP000824366">
    <property type="component" value="Chromosome"/>
</dbReference>
<dbReference type="PROSITE" id="PS00676">
    <property type="entry name" value="SIGMA54_INTERACT_2"/>
    <property type="match status" value="1"/>
</dbReference>
<feature type="domain" description="Response regulatory" evidence="8">
    <location>
        <begin position="7"/>
        <end position="122"/>
    </location>
</feature>
<evidence type="ECO:0000256" key="3">
    <source>
        <dbReference type="ARBA" id="ARBA00023015"/>
    </source>
</evidence>
<keyword evidence="3" id="KW-0805">Transcription regulation</keyword>
<dbReference type="Pfam" id="PF02954">
    <property type="entry name" value="HTH_8"/>
    <property type="match status" value="1"/>
</dbReference>
<dbReference type="SUPFAM" id="SSF52172">
    <property type="entry name" value="CheY-like"/>
    <property type="match status" value="1"/>
</dbReference>
<dbReference type="SUPFAM" id="SSF52540">
    <property type="entry name" value="P-loop containing nucleoside triphosphate hydrolases"/>
    <property type="match status" value="1"/>
</dbReference>
<dbReference type="Pfam" id="PF00072">
    <property type="entry name" value="Response_reg"/>
    <property type="match status" value="1"/>
</dbReference>
<protein>
    <submittedName>
        <fullName evidence="9">Regulatory protein AtoC</fullName>
    </submittedName>
</protein>
<dbReference type="InterPro" id="IPR027417">
    <property type="entry name" value="P-loop_NTPase"/>
</dbReference>
<dbReference type="Gene3D" id="3.40.50.2300">
    <property type="match status" value="1"/>
</dbReference>
<evidence type="ECO:0000256" key="1">
    <source>
        <dbReference type="ARBA" id="ARBA00022741"/>
    </source>
</evidence>
<dbReference type="SUPFAM" id="SSF46689">
    <property type="entry name" value="Homeodomain-like"/>
    <property type="match status" value="1"/>
</dbReference>
<dbReference type="InterPro" id="IPR001789">
    <property type="entry name" value="Sig_transdc_resp-reg_receiver"/>
</dbReference>
<dbReference type="PROSITE" id="PS00688">
    <property type="entry name" value="SIGMA54_INTERACT_3"/>
    <property type="match status" value="1"/>
</dbReference>
<keyword evidence="1" id="KW-0547">Nucleotide-binding</keyword>
<keyword evidence="4" id="KW-0238">DNA-binding</keyword>
<dbReference type="PROSITE" id="PS00675">
    <property type="entry name" value="SIGMA54_INTERACT_1"/>
    <property type="match status" value="1"/>
</dbReference>
<evidence type="ECO:0000256" key="2">
    <source>
        <dbReference type="ARBA" id="ARBA00022840"/>
    </source>
</evidence>
<reference evidence="9 10" key="1">
    <citation type="journal article" date="2021" name="Microbiol. Spectr.">
        <title>A Single Bacterium Capable of Oxidation and Reduction of Iron at Circumneutral pH.</title>
        <authorList>
            <person name="Kato S."/>
            <person name="Ohkuma M."/>
        </authorList>
    </citation>
    <scope>NUCLEOTIDE SEQUENCE [LARGE SCALE GENOMIC DNA]</scope>
    <source>
        <strain evidence="9 10">MIZ03</strain>
    </source>
</reference>
<dbReference type="Pfam" id="PF00158">
    <property type="entry name" value="Sigma54_activat"/>
    <property type="match status" value="1"/>
</dbReference>
<keyword evidence="2" id="KW-0067">ATP-binding</keyword>
<name>A0ABN6D0C4_9BURK</name>
<proteinExistence type="predicted"/>
<evidence type="ECO:0000313" key="10">
    <source>
        <dbReference type="Proteomes" id="UP000824366"/>
    </source>
</evidence>
<accession>A0ABN6D0C4</accession>
<keyword evidence="5" id="KW-0804">Transcription</keyword>
<dbReference type="Pfam" id="PF25601">
    <property type="entry name" value="AAA_lid_14"/>
    <property type="match status" value="1"/>
</dbReference>
<feature type="modified residue" description="4-aspartylphosphate" evidence="6">
    <location>
        <position position="56"/>
    </location>
</feature>
<dbReference type="PROSITE" id="PS50045">
    <property type="entry name" value="SIGMA54_INTERACT_4"/>
    <property type="match status" value="1"/>
</dbReference>
<dbReference type="EMBL" id="AP024238">
    <property type="protein sequence ID" value="BCO25359.1"/>
    <property type="molecule type" value="Genomic_DNA"/>
</dbReference>
<dbReference type="InterPro" id="IPR009057">
    <property type="entry name" value="Homeodomain-like_sf"/>
</dbReference>
<dbReference type="SMART" id="SM00448">
    <property type="entry name" value="REC"/>
    <property type="match status" value="1"/>
</dbReference>
<gene>
    <name evidence="9" type="ORF">MIZ03_0219</name>
</gene>
<dbReference type="CDD" id="cd00009">
    <property type="entry name" value="AAA"/>
    <property type="match status" value="1"/>
</dbReference>
<dbReference type="Gene3D" id="3.40.50.300">
    <property type="entry name" value="P-loop containing nucleotide triphosphate hydrolases"/>
    <property type="match status" value="1"/>
</dbReference>
<dbReference type="InterPro" id="IPR058031">
    <property type="entry name" value="AAA_lid_NorR"/>
</dbReference>
<dbReference type="InterPro" id="IPR011006">
    <property type="entry name" value="CheY-like_superfamily"/>
</dbReference>
<dbReference type="RefSeq" id="WP_223906902.1">
    <property type="nucleotide sequence ID" value="NZ_AP024238.1"/>
</dbReference>